<protein>
    <recommendedName>
        <fullName evidence="3">DUF3108 domain-containing protein</fullName>
    </recommendedName>
</protein>
<keyword evidence="2" id="KW-1185">Reference proteome</keyword>
<evidence type="ECO:0000313" key="2">
    <source>
        <dbReference type="Proteomes" id="UP000658258"/>
    </source>
</evidence>
<dbReference type="Proteomes" id="UP000658258">
    <property type="component" value="Unassembled WGS sequence"/>
</dbReference>
<accession>A0ABQ3IB15</accession>
<sequence>MLLLLATGLAKAQQFVEPFADFWSEKECYLVTTNGDTLLGTMRSMTNERGYITRLSMQDSQGVIHKFRAAQVQRFAVKPGALAKLSTINEKGTSVRHIAKTDYNDILDRDWIIFDQQSMPRTKQRVALLQLLNPETDEHIKVYDHMNGSKSMPIRILGIPIVGGEERTYWVVKDDADPVIVRKARFKKAFKELFADEPMLVASAKRKPKFKDFAQYISFYNQLKSGELSAKK</sequence>
<gene>
    <name evidence="1" type="ORF">GCM10011340_26620</name>
</gene>
<evidence type="ECO:0000313" key="1">
    <source>
        <dbReference type="EMBL" id="GHE69338.1"/>
    </source>
</evidence>
<dbReference type="EMBL" id="BNAG01000003">
    <property type="protein sequence ID" value="GHE69338.1"/>
    <property type="molecule type" value="Genomic_DNA"/>
</dbReference>
<evidence type="ECO:0008006" key="3">
    <source>
        <dbReference type="Google" id="ProtNLM"/>
    </source>
</evidence>
<organism evidence="1 2">
    <name type="scientific">Roseivirga thermotolerans</name>
    <dbReference type="NCBI Taxonomy" id="1758176"/>
    <lineage>
        <taxon>Bacteria</taxon>
        <taxon>Pseudomonadati</taxon>
        <taxon>Bacteroidota</taxon>
        <taxon>Cytophagia</taxon>
        <taxon>Cytophagales</taxon>
        <taxon>Roseivirgaceae</taxon>
        <taxon>Roseivirga</taxon>
    </lineage>
</organism>
<name>A0ABQ3IB15_9BACT</name>
<reference evidence="2" key="1">
    <citation type="journal article" date="2019" name="Int. J. Syst. Evol. Microbiol.">
        <title>The Global Catalogue of Microorganisms (GCM) 10K type strain sequencing project: providing services to taxonomists for standard genome sequencing and annotation.</title>
        <authorList>
            <consortium name="The Broad Institute Genomics Platform"/>
            <consortium name="The Broad Institute Genome Sequencing Center for Infectious Disease"/>
            <person name="Wu L."/>
            <person name="Ma J."/>
        </authorList>
    </citation>
    <scope>NUCLEOTIDE SEQUENCE [LARGE SCALE GENOMIC DNA]</scope>
    <source>
        <strain evidence="2">CGMCC 1.15111</strain>
    </source>
</reference>
<proteinExistence type="predicted"/>
<comment type="caution">
    <text evidence="1">The sequence shown here is derived from an EMBL/GenBank/DDBJ whole genome shotgun (WGS) entry which is preliminary data.</text>
</comment>